<sequence length="114" mass="12823">MSTTKNTNTESTYSSKDGNIQNSSPGVVDNANIGLVRNMGKQTQGQIRGKGEYLLNPTSNSKDWKCPDRLVKVKIKVNHDSTLMARSNMIRTLTNRQYQNPYSWRELSDSEPGE</sequence>
<comment type="caution">
    <text evidence="2">The sequence shown here is derived from an EMBL/GenBank/DDBJ whole genome shotgun (WGS) entry which is preliminary data.</text>
</comment>
<evidence type="ECO:0000313" key="3">
    <source>
        <dbReference type="Proteomes" id="UP000324800"/>
    </source>
</evidence>
<name>A0A5J4W7Q0_9EUKA</name>
<dbReference type="Proteomes" id="UP000324800">
    <property type="component" value="Unassembled WGS sequence"/>
</dbReference>
<reference evidence="2 3" key="1">
    <citation type="submission" date="2019-03" db="EMBL/GenBank/DDBJ databases">
        <title>Single cell metagenomics reveals metabolic interactions within the superorganism composed of flagellate Streblomastix strix and complex community of Bacteroidetes bacteria on its surface.</title>
        <authorList>
            <person name="Treitli S.C."/>
            <person name="Kolisko M."/>
            <person name="Husnik F."/>
            <person name="Keeling P."/>
            <person name="Hampl V."/>
        </authorList>
    </citation>
    <scope>NUCLEOTIDE SEQUENCE [LARGE SCALE GENOMIC DNA]</scope>
    <source>
        <strain evidence="2">ST1C</strain>
    </source>
</reference>
<dbReference type="EMBL" id="SNRW01003067">
    <property type="protein sequence ID" value="KAA6390898.1"/>
    <property type="molecule type" value="Genomic_DNA"/>
</dbReference>
<organism evidence="2 3">
    <name type="scientific">Streblomastix strix</name>
    <dbReference type="NCBI Taxonomy" id="222440"/>
    <lineage>
        <taxon>Eukaryota</taxon>
        <taxon>Metamonada</taxon>
        <taxon>Preaxostyla</taxon>
        <taxon>Oxymonadida</taxon>
        <taxon>Streblomastigidae</taxon>
        <taxon>Streblomastix</taxon>
    </lineage>
</organism>
<feature type="region of interest" description="Disordered" evidence="1">
    <location>
        <begin position="1"/>
        <end position="61"/>
    </location>
</feature>
<accession>A0A5J4W7Q0</accession>
<evidence type="ECO:0000256" key="1">
    <source>
        <dbReference type="SAM" id="MobiDB-lite"/>
    </source>
</evidence>
<proteinExistence type="predicted"/>
<protein>
    <submittedName>
        <fullName evidence="2">Uncharacterized protein</fullName>
    </submittedName>
</protein>
<gene>
    <name evidence="2" type="ORF">EZS28_013578</name>
</gene>
<feature type="compositionally biased region" description="Polar residues" evidence="1">
    <location>
        <begin position="1"/>
        <end position="25"/>
    </location>
</feature>
<evidence type="ECO:0000313" key="2">
    <source>
        <dbReference type="EMBL" id="KAA6390898.1"/>
    </source>
</evidence>
<dbReference type="AlphaFoldDB" id="A0A5J4W7Q0"/>